<proteinExistence type="predicted"/>
<feature type="compositionally biased region" description="Polar residues" evidence="1">
    <location>
        <begin position="85"/>
        <end position="105"/>
    </location>
</feature>
<evidence type="ECO:0000256" key="1">
    <source>
        <dbReference type="SAM" id="MobiDB-lite"/>
    </source>
</evidence>
<feature type="non-terminal residue" evidence="3">
    <location>
        <position position="322"/>
    </location>
</feature>
<dbReference type="EMBL" id="ASHM01031973">
    <property type="protein sequence ID" value="PNX77208.1"/>
    <property type="molecule type" value="Genomic_DNA"/>
</dbReference>
<dbReference type="Proteomes" id="UP000236291">
    <property type="component" value="Unassembled WGS sequence"/>
</dbReference>
<reference evidence="3 4" key="2">
    <citation type="journal article" date="2017" name="Front. Plant Sci.">
        <title>Gene Classification and Mining of Molecular Markers Useful in Red Clover (Trifolium pratense) Breeding.</title>
        <authorList>
            <person name="Istvanek J."/>
            <person name="Dluhosova J."/>
            <person name="Dluhos P."/>
            <person name="Patkova L."/>
            <person name="Nedelnik J."/>
            <person name="Repkova J."/>
        </authorList>
    </citation>
    <scope>NUCLEOTIDE SEQUENCE [LARGE SCALE GENOMIC DNA]</scope>
    <source>
        <strain evidence="4">cv. Tatra</strain>
        <tissue evidence="3">Young leaves</tissue>
    </source>
</reference>
<evidence type="ECO:0000313" key="3">
    <source>
        <dbReference type="EMBL" id="PNX77208.1"/>
    </source>
</evidence>
<comment type="caution">
    <text evidence="3">The sequence shown here is derived from an EMBL/GenBank/DDBJ whole genome shotgun (WGS) entry which is preliminary data.</text>
</comment>
<feature type="region of interest" description="Disordered" evidence="1">
    <location>
        <begin position="85"/>
        <end position="108"/>
    </location>
</feature>
<dbReference type="InterPro" id="IPR056924">
    <property type="entry name" value="SH3_Tf2-1"/>
</dbReference>
<dbReference type="Pfam" id="PF24626">
    <property type="entry name" value="SH3_Tf2-1"/>
    <property type="match status" value="1"/>
</dbReference>
<feature type="domain" description="Tf2-1-like SH3-like" evidence="2">
    <location>
        <begin position="283"/>
        <end position="315"/>
    </location>
</feature>
<organism evidence="3 4">
    <name type="scientific">Trifolium pratense</name>
    <name type="common">Red clover</name>
    <dbReference type="NCBI Taxonomy" id="57577"/>
    <lineage>
        <taxon>Eukaryota</taxon>
        <taxon>Viridiplantae</taxon>
        <taxon>Streptophyta</taxon>
        <taxon>Embryophyta</taxon>
        <taxon>Tracheophyta</taxon>
        <taxon>Spermatophyta</taxon>
        <taxon>Magnoliopsida</taxon>
        <taxon>eudicotyledons</taxon>
        <taxon>Gunneridae</taxon>
        <taxon>Pentapetalae</taxon>
        <taxon>rosids</taxon>
        <taxon>fabids</taxon>
        <taxon>Fabales</taxon>
        <taxon>Fabaceae</taxon>
        <taxon>Papilionoideae</taxon>
        <taxon>50 kb inversion clade</taxon>
        <taxon>NPAAA clade</taxon>
        <taxon>Hologalegina</taxon>
        <taxon>IRL clade</taxon>
        <taxon>Trifolieae</taxon>
        <taxon>Trifolium</taxon>
    </lineage>
</organism>
<evidence type="ECO:0000313" key="4">
    <source>
        <dbReference type="Proteomes" id="UP000236291"/>
    </source>
</evidence>
<gene>
    <name evidence="3" type="ORF">L195_g033171</name>
</gene>
<name>A0A2K3LF97_TRIPR</name>
<reference evidence="3 4" key="1">
    <citation type="journal article" date="2014" name="Am. J. Bot.">
        <title>Genome assembly and annotation for red clover (Trifolium pratense; Fabaceae).</title>
        <authorList>
            <person name="Istvanek J."/>
            <person name="Jaros M."/>
            <person name="Krenek A."/>
            <person name="Repkova J."/>
        </authorList>
    </citation>
    <scope>NUCLEOTIDE SEQUENCE [LARGE SCALE GENOMIC DNA]</scope>
    <source>
        <strain evidence="4">cv. Tatra</strain>
        <tissue evidence="3">Young leaves</tissue>
    </source>
</reference>
<evidence type="ECO:0000259" key="2">
    <source>
        <dbReference type="Pfam" id="PF24626"/>
    </source>
</evidence>
<dbReference type="AlphaFoldDB" id="A0A2K3LF97"/>
<dbReference type="PANTHER" id="PTHR33067">
    <property type="entry name" value="RNA-DIRECTED DNA POLYMERASE-RELATED"/>
    <property type="match status" value="1"/>
</dbReference>
<dbReference type="CDD" id="cd00303">
    <property type="entry name" value="retropepsin_like"/>
    <property type="match status" value="1"/>
</dbReference>
<sequence length="322" mass="36842">MSNERTSKPAGMLQLDNETAYQKKIDLLKRKLEKATLGAEVKKVHETCDFCHENHPNGYCVPEGISDEEYAKYMRRLSPYSSWGNQNPMWNQNSAQGAQHTQQPRKPSPLEEAFNQFVKISQTNFENMQSTAVNQGASIKNMETQIGQLTKLITNFSKDYAGNTVEYPTKEECKVVGERTETAEEKRKKDEKELRQLQKWFKQLGLTLEEAYGEFMEELDEYYEETLAQGKALCDLGSSINLMPLTFAKKWEIGELNTNYEKEIVLADQSIIRPSGIVKDVIIIKRVGEVAYQLALPPAMSGLHDVFHVSQLRKFILDPYKP</sequence>
<accession>A0A2K3LF97</accession>
<protein>
    <recommendedName>
        <fullName evidence="2">Tf2-1-like SH3-like domain-containing protein</fullName>
    </recommendedName>
</protein>